<feature type="region of interest" description="Disordered" evidence="1">
    <location>
        <begin position="486"/>
        <end position="505"/>
    </location>
</feature>
<accession>A0A2R6VY57</accession>
<feature type="compositionally biased region" description="Polar residues" evidence="1">
    <location>
        <begin position="247"/>
        <end position="263"/>
    </location>
</feature>
<feature type="region of interest" description="Disordered" evidence="1">
    <location>
        <begin position="352"/>
        <end position="382"/>
    </location>
</feature>
<sequence>MDGMYGAMKGPRRYSGAVGTIELDDFIQEFDTWCDMQFLRNPTLFTPFFAWKGLFQHLKGPPMDEYHEFGREYAVEIDAWRRHWSPNYTSITEGGVGTSGGASGSITDGTSGAGTTSGAVGVASTSGETTCVPSFSPIPEFFKRLRKNYQGMRTEKLRSLQVFERKTGESLREAYTRMRRLISVTHGVTEAQAVQYWYRILDRELRRRVRDATLLSDASPTLAYVFALSEKIELNIVEERVVTSSFARDAATTSRVPQSTAQSRPFGGGSGGDRGVQTRHQIAARDTGARALVPSFAGQQQGPACWTCGGDHRRRDCPHEAGGQSSQARPQSAQVVCDHCGRAGHTRDRCFDLHPELTSDGRGRGGDASRGRGGRASRGGRGAGVVGRLVASATSATESAMAARIEQLEQRLAAMVSSGASTSTSYKEEDFPYLASAAQVEASVAVTRGAAQALEPRGATGELDPQRAATLCERGSITATSAEIGETIGEELSSTTPSSDESTWQAAAARMESLPARPAIDRERVVPGVCMVDNRSGVFCLVSAIGQVYVPLKVLLDSGAQPLMLGKIACISLGVRKSELEPCPFQIQTSLGGTSDRSYRMTRERISVQLRHGHA</sequence>
<evidence type="ECO:0000313" key="2">
    <source>
        <dbReference type="EMBL" id="PTQ26538.1"/>
    </source>
</evidence>
<organism evidence="2 3">
    <name type="scientific">Marchantia polymorpha</name>
    <name type="common">Common liverwort</name>
    <name type="synonym">Marchantia aquatica</name>
    <dbReference type="NCBI Taxonomy" id="3197"/>
    <lineage>
        <taxon>Eukaryota</taxon>
        <taxon>Viridiplantae</taxon>
        <taxon>Streptophyta</taxon>
        <taxon>Embryophyta</taxon>
        <taxon>Marchantiophyta</taxon>
        <taxon>Marchantiopsida</taxon>
        <taxon>Marchantiidae</taxon>
        <taxon>Marchantiales</taxon>
        <taxon>Marchantiaceae</taxon>
        <taxon>Marchantia</taxon>
    </lineage>
</organism>
<keyword evidence="3" id="KW-1185">Reference proteome</keyword>
<dbReference type="Proteomes" id="UP000244005">
    <property type="component" value="Unassembled WGS sequence"/>
</dbReference>
<evidence type="ECO:0000256" key="1">
    <source>
        <dbReference type="SAM" id="MobiDB-lite"/>
    </source>
</evidence>
<feature type="region of interest" description="Disordered" evidence="1">
    <location>
        <begin position="95"/>
        <end position="119"/>
    </location>
</feature>
<evidence type="ECO:0000313" key="3">
    <source>
        <dbReference type="Proteomes" id="UP000244005"/>
    </source>
</evidence>
<protein>
    <recommendedName>
        <fullName evidence="4">CCHC-type domain-containing protein</fullName>
    </recommendedName>
</protein>
<name>A0A2R6VY57_MARPO</name>
<dbReference type="AlphaFoldDB" id="A0A2R6VY57"/>
<reference evidence="3" key="1">
    <citation type="journal article" date="2017" name="Cell">
        <title>Insights into land plant evolution garnered from the Marchantia polymorpha genome.</title>
        <authorList>
            <person name="Bowman J.L."/>
            <person name="Kohchi T."/>
            <person name="Yamato K.T."/>
            <person name="Jenkins J."/>
            <person name="Shu S."/>
            <person name="Ishizaki K."/>
            <person name="Yamaoka S."/>
            <person name="Nishihama R."/>
            <person name="Nakamura Y."/>
            <person name="Berger F."/>
            <person name="Adam C."/>
            <person name="Aki S.S."/>
            <person name="Althoff F."/>
            <person name="Araki T."/>
            <person name="Arteaga-Vazquez M.A."/>
            <person name="Balasubrmanian S."/>
            <person name="Barry K."/>
            <person name="Bauer D."/>
            <person name="Boehm C.R."/>
            <person name="Briginshaw L."/>
            <person name="Caballero-Perez J."/>
            <person name="Catarino B."/>
            <person name="Chen F."/>
            <person name="Chiyoda S."/>
            <person name="Chovatia M."/>
            <person name="Davies K.M."/>
            <person name="Delmans M."/>
            <person name="Demura T."/>
            <person name="Dierschke T."/>
            <person name="Dolan L."/>
            <person name="Dorantes-Acosta A.E."/>
            <person name="Eklund D.M."/>
            <person name="Florent S.N."/>
            <person name="Flores-Sandoval E."/>
            <person name="Fujiyama A."/>
            <person name="Fukuzawa H."/>
            <person name="Galik B."/>
            <person name="Grimanelli D."/>
            <person name="Grimwood J."/>
            <person name="Grossniklaus U."/>
            <person name="Hamada T."/>
            <person name="Haseloff J."/>
            <person name="Hetherington A.J."/>
            <person name="Higo A."/>
            <person name="Hirakawa Y."/>
            <person name="Hundley H.N."/>
            <person name="Ikeda Y."/>
            <person name="Inoue K."/>
            <person name="Inoue S.I."/>
            <person name="Ishida S."/>
            <person name="Jia Q."/>
            <person name="Kakita M."/>
            <person name="Kanazawa T."/>
            <person name="Kawai Y."/>
            <person name="Kawashima T."/>
            <person name="Kennedy M."/>
            <person name="Kinose K."/>
            <person name="Kinoshita T."/>
            <person name="Kohara Y."/>
            <person name="Koide E."/>
            <person name="Komatsu K."/>
            <person name="Kopischke S."/>
            <person name="Kubo M."/>
            <person name="Kyozuka J."/>
            <person name="Lagercrantz U."/>
            <person name="Lin S.S."/>
            <person name="Lindquist E."/>
            <person name="Lipzen A.M."/>
            <person name="Lu C.W."/>
            <person name="De Luna E."/>
            <person name="Martienssen R.A."/>
            <person name="Minamino N."/>
            <person name="Mizutani M."/>
            <person name="Mizutani M."/>
            <person name="Mochizuki N."/>
            <person name="Monte I."/>
            <person name="Mosher R."/>
            <person name="Nagasaki H."/>
            <person name="Nakagami H."/>
            <person name="Naramoto S."/>
            <person name="Nishitani K."/>
            <person name="Ohtani M."/>
            <person name="Okamoto T."/>
            <person name="Okumura M."/>
            <person name="Phillips J."/>
            <person name="Pollak B."/>
            <person name="Reinders A."/>
            <person name="Rovekamp M."/>
            <person name="Sano R."/>
            <person name="Sawa S."/>
            <person name="Schmid M.W."/>
            <person name="Shirakawa M."/>
            <person name="Solano R."/>
            <person name="Spunde A."/>
            <person name="Suetsugu N."/>
            <person name="Sugano S."/>
            <person name="Sugiyama A."/>
            <person name="Sun R."/>
            <person name="Suzuki Y."/>
            <person name="Takenaka M."/>
            <person name="Takezawa D."/>
            <person name="Tomogane H."/>
            <person name="Tsuzuki M."/>
            <person name="Ueda T."/>
            <person name="Umeda M."/>
            <person name="Ward J.M."/>
            <person name="Watanabe Y."/>
            <person name="Yazaki K."/>
            <person name="Yokoyama R."/>
            <person name="Yoshitake Y."/>
            <person name="Yotsui I."/>
            <person name="Zachgo S."/>
            <person name="Schmutz J."/>
        </authorList>
    </citation>
    <scope>NUCLEOTIDE SEQUENCE [LARGE SCALE GENOMIC DNA]</scope>
    <source>
        <strain evidence="3">Tak-1</strain>
    </source>
</reference>
<gene>
    <name evidence="2" type="ORF">MARPO_1071s0001</name>
</gene>
<proteinExistence type="predicted"/>
<dbReference type="EMBL" id="KZ773540">
    <property type="protein sequence ID" value="PTQ26538.1"/>
    <property type="molecule type" value="Genomic_DNA"/>
</dbReference>
<feature type="compositionally biased region" description="Low complexity" evidence="1">
    <location>
        <begin position="104"/>
        <end position="119"/>
    </location>
</feature>
<feature type="compositionally biased region" description="Polar residues" evidence="1">
    <location>
        <begin position="492"/>
        <end position="505"/>
    </location>
</feature>
<evidence type="ECO:0008006" key="4">
    <source>
        <dbReference type="Google" id="ProtNLM"/>
    </source>
</evidence>
<feature type="compositionally biased region" description="Basic and acidic residues" evidence="1">
    <location>
        <begin position="352"/>
        <end position="370"/>
    </location>
</feature>
<dbReference type="Gene3D" id="4.10.60.10">
    <property type="entry name" value="Zinc finger, CCHC-type"/>
    <property type="match status" value="1"/>
</dbReference>
<feature type="region of interest" description="Disordered" evidence="1">
    <location>
        <begin position="247"/>
        <end position="278"/>
    </location>
</feature>
<dbReference type="OrthoDB" id="3341596at2759"/>